<dbReference type="EMBL" id="CP038013">
    <property type="protein sequence ID" value="QBQ08181.1"/>
    <property type="molecule type" value="Genomic_DNA"/>
</dbReference>
<gene>
    <name evidence="2" type="ORF">SGLAD_v1c09820</name>
</gene>
<keyword evidence="3" id="KW-1185">Reference proteome</keyword>
<keyword evidence="1" id="KW-0472">Membrane</keyword>
<feature type="transmembrane region" description="Helical" evidence="1">
    <location>
        <begin position="402"/>
        <end position="420"/>
    </location>
</feature>
<feature type="transmembrane region" description="Helical" evidence="1">
    <location>
        <begin position="172"/>
        <end position="192"/>
    </location>
</feature>
<evidence type="ECO:0000256" key="1">
    <source>
        <dbReference type="SAM" id="Phobius"/>
    </source>
</evidence>
<sequence length="443" mass="51208">MDKQIKKDKKTLITKSFIACGVFLMIFLPSVTFIGIFYANPNLKIYIENFNFLKDYFGSKSTPSPISIEICMWTGLALLIISFVQIICSNLVYTKKAQKHFALNLYIISIIFLLIASSILFTISAYKYSFFYNIYSYISQMNKSNNEILNRIINFYKSSYDKNLNYQWSGDIFSWWVCLFQTIMIIIYFSMFNNNFSTQTVSQDEEESVVIKKHLGESKIGLLINKLSLNSKKNISILLIVSSLIIFITQFAYVIKLSSTSSSLYSILEWTFIAPGLLKNEAPDFYNIANNLNLSYFVIAHLPIVVSSFLLATICIFTIIYVKRIETSKLFFITQFVSMFIEIMVVIAINSYSIYQVNKLVDFWNQNNLVDYIKDHIDKLPFLNSLFINEKLTYPWLYGNQYVSQIIISVFATLVIHTVLASKMIDIVKKENNNIVNISKNPI</sequence>
<evidence type="ECO:0000313" key="2">
    <source>
        <dbReference type="EMBL" id="QBQ08181.1"/>
    </source>
</evidence>
<name>A0A4P7AJ24_9MOLU</name>
<organism evidence="2 3">
    <name type="scientific">Spiroplasma gladiatoris</name>
    <dbReference type="NCBI Taxonomy" id="2143"/>
    <lineage>
        <taxon>Bacteria</taxon>
        <taxon>Bacillati</taxon>
        <taxon>Mycoplasmatota</taxon>
        <taxon>Mollicutes</taxon>
        <taxon>Entomoplasmatales</taxon>
        <taxon>Spiroplasmataceae</taxon>
        <taxon>Spiroplasma</taxon>
    </lineage>
</organism>
<feature type="transmembrane region" description="Helical" evidence="1">
    <location>
        <begin position="294"/>
        <end position="320"/>
    </location>
</feature>
<feature type="transmembrane region" description="Helical" evidence="1">
    <location>
        <begin position="12"/>
        <end position="39"/>
    </location>
</feature>
<feature type="transmembrane region" description="Helical" evidence="1">
    <location>
        <begin position="66"/>
        <end position="93"/>
    </location>
</feature>
<proteinExistence type="predicted"/>
<dbReference type="RefSeq" id="WP_134298306.1">
    <property type="nucleotide sequence ID" value="NZ_CP038013.1"/>
</dbReference>
<feature type="transmembrane region" description="Helical" evidence="1">
    <location>
        <begin position="105"/>
        <end position="126"/>
    </location>
</feature>
<protein>
    <submittedName>
        <fullName evidence="2">Uncharacterized protein</fullName>
    </submittedName>
</protein>
<reference evidence="2 3" key="1">
    <citation type="submission" date="2019-03" db="EMBL/GenBank/DDBJ databases">
        <title>Complete genome sequence of Spiroplasma gladiatoris TG-1 (DSM 22552).</title>
        <authorList>
            <person name="Lin Y.-C."/>
            <person name="Chou L."/>
            <person name="Kuo C.-H."/>
        </authorList>
    </citation>
    <scope>NUCLEOTIDE SEQUENCE [LARGE SCALE GENOMIC DNA]</scope>
    <source>
        <strain evidence="2 3">TG-1</strain>
    </source>
</reference>
<dbReference type="OrthoDB" id="388461at2"/>
<feature type="transmembrane region" description="Helical" evidence="1">
    <location>
        <begin position="332"/>
        <end position="355"/>
    </location>
</feature>
<dbReference type="AlphaFoldDB" id="A0A4P7AJ24"/>
<evidence type="ECO:0000313" key="3">
    <source>
        <dbReference type="Proteomes" id="UP000294309"/>
    </source>
</evidence>
<keyword evidence="1" id="KW-0812">Transmembrane</keyword>
<dbReference type="Proteomes" id="UP000294309">
    <property type="component" value="Chromosome"/>
</dbReference>
<feature type="transmembrane region" description="Helical" evidence="1">
    <location>
        <begin position="235"/>
        <end position="255"/>
    </location>
</feature>
<dbReference type="KEGG" id="sgq:SGLAD_v1c09820"/>
<accession>A0A4P7AJ24</accession>
<keyword evidence="1" id="KW-1133">Transmembrane helix</keyword>